<evidence type="ECO:0000313" key="4">
    <source>
        <dbReference type="Proteomes" id="UP001490365"/>
    </source>
</evidence>
<evidence type="ECO:0000256" key="2">
    <source>
        <dbReference type="SAM" id="Phobius"/>
    </source>
</evidence>
<dbReference type="Pfam" id="PF07235">
    <property type="entry name" value="DUF1427"/>
    <property type="match status" value="1"/>
</dbReference>
<dbReference type="EMBL" id="JBEOZM010000002">
    <property type="protein sequence ID" value="MER6266661.1"/>
    <property type="molecule type" value="Genomic_DNA"/>
</dbReference>
<dbReference type="InterPro" id="IPR009872">
    <property type="entry name" value="DUF1427"/>
</dbReference>
<keyword evidence="2" id="KW-0812">Transmembrane</keyword>
<keyword evidence="2" id="KW-0472">Membrane</keyword>
<feature type="transmembrane region" description="Helical" evidence="2">
    <location>
        <begin position="38"/>
        <end position="58"/>
    </location>
</feature>
<feature type="transmembrane region" description="Helical" evidence="2">
    <location>
        <begin position="12"/>
        <end position="32"/>
    </location>
</feature>
<dbReference type="NCBIfam" id="TIGR03510">
    <property type="entry name" value="XapX"/>
    <property type="match status" value="1"/>
</dbReference>
<reference evidence="3 4" key="1">
    <citation type="submission" date="2024-06" db="EMBL/GenBank/DDBJ databases">
        <title>The Natural Products Discovery Center: Release of the First 8490 Sequenced Strains for Exploring Actinobacteria Biosynthetic Diversity.</title>
        <authorList>
            <person name="Kalkreuter E."/>
            <person name="Kautsar S.A."/>
            <person name="Yang D."/>
            <person name="Bader C.D."/>
            <person name="Teijaro C.N."/>
            <person name="Fluegel L."/>
            <person name="Davis C.M."/>
            <person name="Simpson J.R."/>
            <person name="Lauterbach L."/>
            <person name="Steele A.D."/>
            <person name="Gui C."/>
            <person name="Meng S."/>
            <person name="Li G."/>
            <person name="Viehrig K."/>
            <person name="Ye F."/>
            <person name="Su P."/>
            <person name="Kiefer A.F."/>
            <person name="Nichols A."/>
            <person name="Cepeda A.J."/>
            <person name="Yan W."/>
            <person name="Fan B."/>
            <person name="Jiang Y."/>
            <person name="Adhikari A."/>
            <person name="Zheng C.-J."/>
            <person name="Schuster L."/>
            <person name="Cowan T.M."/>
            <person name="Smanski M.J."/>
            <person name="Chevrette M.G."/>
            <person name="De Carvalho L.P.S."/>
            <person name="Shen B."/>
        </authorList>
    </citation>
    <scope>NUCLEOTIDE SEQUENCE [LARGE SCALE GENOMIC DNA]</scope>
    <source>
        <strain evidence="3 4">NPDC001694</strain>
    </source>
</reference>
<keyword evidence="2" id="KW-1133">Transmembrane helix</keyword>
<keyword evidence="4" id="KW-1185">Reference proteome</keyword>
<protein>
    <submittedName>
        <fullName evidence="3">DUF1427 family protein</fullName>
    </submittedName>
</protein>
<dbReference type="RefSeq" id="WP_351955340.1">
    <property type="nucleotide sequence ID" value="NZ_JBEOZH010000017.1"/>
</dbReference>
<feature type="compositionally biased region" description="Polar residues" evidence="1">
    <location>
        <begin position="60"/>
        <end position="70"/>
    </location>
</feature>
<evidence type="ECO:0000313" key="3">
    <source>
        <dbReference type="EMBL" id="MER6266661.1"/>
    </source>
</evidence>
<accession>A0ABV1T9F3</accession>
<feature type="region of interest" description="Disordered" evidence="1">
    <location>
        <begin position="60"/>
        <end position="82"/>
    </location>
</feature>
<dbReference type="Proteomes" id="UP001490365">
    <property type="component" value="Unassembled WGS sequence"/>
</dbReference>
<evidence type="ECO:0000256" key="1">
    <source>
        <dbReference type="SAM" id="MobiDB-lite"/>
    </source>
</evidence>
<comment type="caution">
    <text evidence="3">The sequence shown here is derived from an EMBL/GenBank/DDBJ whole genome shotgun (WGS) entry which is preliminary data.</text>
</comment>
<feature type="compositionally biased region" description="Basic and acidic residues" evidence="1">
    <location>
        <begin position="71"/>
        <end position="82"/>
    </location>
</feature>
<sequence length="82" mass="8292">MTARARQAVGYLLSLIAGILAGAVFALLHTPIPVPPLIGLTGLLGIAVGESGMARVLASVRSTSTNGRQSNRADRAARPGDG</sequence>
<organism evidence="3 4">
    <name type="scientific">Streptomyces sp. 900105755</name>
    <dbReference type="NCBI Taxonomy" id="3154389"/>
    <lineage>
        <taxon>Bacteria</taxon>
        <taxon>Bacillati</taxon>
        <taxon>Actinomycetota</taxon>
        <taxon>Actinomycetes</taxon>
        <taxon>Kitasatosporales</taxon>
        <taxon>Streptomycetaceae</taxon>
        <taxon>Streptomyces</taxon>
    </lineage>
</organism>
<name>A0ABV1T9F3_9ACTN</name>
<proteinExistence type="predicted"/>
<dbReference type="InterPro" id="IPR020017">
    <property type="entry name" value="XapX_domain"/>
</dbReference>
<gene>
    <name evidence="3" type="ORF">ABT211_05080</name>
</gene>